<name>A0A1Y0LK79_TATCI</name>
<feature type="compositionally biased region" description="Basic and acidic residues" evidence="1">
    <location>
        <begin position="8"/>
        <end position="17"/>
    </location>
</feature>
<keyword evidence="4" id="KW-1185">Reference proteome</keyword>
<dbReference type="Proteomes" id="UP000195814">
    <property type="component" value="Chromosome"/>
</dbReference>
<dbReference type="AlphaFoldDB" id="A0A1Y0LK79"/>
<accession>A0A1Y0LK79</accession>
<dbReference type="EMBL" id="CP015579">
    <property type="protein sequence ID" value="ARU94464.1"/>
    <property type="molecule type" value="Genomic_DNA"/>
</dbReference>
<protein>
    <submittedName>
        <fullName evidence="2">Uncharacterized protein</fullName>
    </submittedName>
</protein>
<dbReference type="EMBL" id="CP015581">
    <property type="protein sequence ID" value="ARU98503.1"/>
    <property type="molecule type" value="Genomic_DNA"/>
</dbReference>
<feature type="region of interest" description="Disordered" evidence="1">
    <location>
        <begin position="1"/>
        <end position="21"/>
    </location>
</feature>
<sequence length="63" mass="7109">MNFSGHTADSESRRRIGDALAEPVLVPQQRPASDISMSVTGYVYDPDTDIQYRVVCRCNAWMM</sequence>
<organism evidence="2 5">
    <name type="scientific">Tatumella citrea</name>
    <name type="common">Pantoea citrea</name>
    <dbReference type="NCBI Taxonomy" id="53336"/>
    <lineage>
        <taxon>Bacteria</taxon>
        <taxon>Pseudomonadati</taxon>
        <taxon>Pseudomonadota</taxon>
        <taxon>Gammaproteobacteria</taxon>
        <taxon>Enterobacterales</taxon>
        <taxon>Erwiniaceae</taxon>
        <taxon>Tatumella</taxon>
    </lineage>
</organism>
<dbReference type="KEGG" id="tci:A7K98_12205"/>
<evidence type="ECO:0000313" key="2">
    <source>
        <dbReference type="EMBL" id="ARU94464.1"/>
    </source>
</evidence>
<evidence type="ECO:0000313" key="4">
    <source>
        <dbReference type="Proteomes" id="UP000195729"/>
    </source>
</evidence>
<evidence type="ECO:0000313" key="5">
    <source>
        <dbReference type="Proteomes" id="UP000195814"/>
    </source>
</evidence>
<evidence type="ECO:0000256" key="1">
    <source>
        <dbReference type="SAM" id="MobiDB-lite"/>
    </source>
</evidence>
<proteinExistence type="predicted"/>
<evidence type="ECO:0000313" key="3">
    <source>
        <dbReference type="EMBL" id="ARU98503.1"/>
    </source>
</evidence>
<gene>
    <name evidence="2" type="ORF">A7K98_12205</name>
    <name evidence="3" type="ORF">A7K99_12200</name>
</gene>
<reference evidence="4 5" key="1">
    <citation type="submission" date="2016-05" db="EMBL/GenBank/DDBJ databases">
        <title>Complete genome sequence of two 2,5-diketo-D-glunonic acid producing strain Tatumella citrea.</title>
        <authorList>
            <person name="Duan C."/>
            <person name="Yang J."/>
            <person name="Yang S."/>
        </authorList>
    </citation>
    <scope>NUCLEOTIDE SEQUENCE [LARGE SCALE GENOMIC DNA]</scope>
    <source>
        <strain evidence="3 4">ATCC 39140</strain>
        <strain evidence="2 5">DSM 13699</strain>
    </source>
</reference>
<dbReference type="Proteomes" id="UP000195729">
    <property type="component" value="Chromosome"/>
</dbReference>